<accession>A0ABQ7K5T4</accession>
<dbReference type="SUPFAM" id="SSF52047">
    <property type="entry name" value="RNI-like"/>
    <property type="match status" value="1"/>
</dbReference>
<dbReference type="InterPro" id="IPR032675">
    <property type="entry name" value="LRR_dom_sf"/>
</dbReference>
<gene>
    <name evidence="2" type="ORF">BGZ96_004365</name>
</gene>
<dbReference type="EMBL" id="JAAAIM010000204">
    <property type="protein sequence ID" value="KAG0292283.1"/>
    <property type="molecule type" value="Genomic_DNA"/>
</dbReference>
<feature type="region of interest" description="Disordered" evidence="1">
    <location>
        <begin position="50"/>
        <end position="76"/>
    </location>
</feature>
<organism evidence="2 3">
    <name type="scientific">Linnemannia gamsii</name>
    <dbReference type="NCBI Taxonomy" id="64522"/>
    <lineage>
        <taxon>Eukaryota</taxon>
        <taxon>Fungi</taxon>
        <taxon>Fungi incertae sedis</taxon>
        <taxon>Mucoromycota</taxon>
        <taxon>Mortierellomycotina</taxon>
        <taxon>Mortierellomycetes</taxon>
        <taxon>Mortierellales</taxon>
        <taxon>Mortierellaceae</taxon>
        <taxon>Linnemannia</taxon>
    </lineage>
</organism>
<evidence type="ECO:0000313" key="2">
    <source>
        <dbReference type="EMBL" id="KAG0292283.1"/>
    </source>
</evidence>
<name>A0ABQ7K5T4_9FUNG</name>
<evidence type="ECO:0000256" key="1">
    <source>
        <dbReference type="SAM" id="MobiDB-lite"/>
    </source>
</evidence>
<comment type="caution">
    <text evidence="2">The sequence shown here is derived from an EMBL/GenBank/DDBJ whole genome shotgun (WGS) entry which is preliminary data.</text>
</comment>
<protein>
    <recommendedName>
        <fullName evidence="4">F-box protein</fullName>
    </recommendedName>
</protein>
<keyword evidence="3" id="KW-1185">Reference proteome</keyword>
<reference evidence="2 3" key="1">
    <citation type="journal article" date="2020" name="Fungal Divers.">
        <title>Resolving the Mortierellaceae phylogeny through synthesis of multi-gene phylogenetics and phylogenomics.</title>
        <authorList>
            <person name="Vandepol N."/>
            <person name="Liber J."/>
            <person name="Desiro A."/>
            <person name="Na H."/>
            <person name="Kennedy M."/>
            <person name="Barry K."/>
            <person name="Grigoriev I.V."/>
            <person name="Miller A.N."/>
            <person name="O'Donnell K."/>
            <person name="Stajich J.E."/>
            <person name="Bonito G."/>
        </authorList>
    </citation>
    <scope>NUCLEOTIDE SEQUENCE [LARGE SCALE GENOMIC DNA]</scope>
    <source>
        <strain evidence="2 3">AD045</strain>
    </source>
</reference>
<dbReference type="Gene3D" id="3.80.10.10">
    <property type="entry name" value="Ribonuclease Inhibitor"/>
    <property type="match status" value="1"/>
</dbReference>
<proteinExistence type="predicted"/>
<sequence>MPQDTLSQNAHLIRVLHLTDSIFHQFSASLLPCTNLTELEMHIRNDEAPHEGQITEQPTGKPTGEVGEQAQPGGQKYVAPELNDKQLLRSNSSLRTLHWIAFGAPGRYLDPEDFVGLTKLEDVTLFNWNCSGGRLETVLRALSGSLKKLYIMTIAGAMAEDFWTPIQGDSISCGENIRIGNRKGENEERPRLKRLEFLRWCASNISVGYLSQVVRCCPYLKVLHLQLSYADWEFGGLADILRIDCTNLESLVLSSPLKSLSFDTLIRHCSTSGLRKLHLTVRGFEGDLVSAIIQHATTLEDLYIHRDEFNMNGSHYLRLLVECIKLKRFSFRSSFQLFDKDILKTLKEQQWGCRSGLQELDLDLGFFPRLQYKSVMTCKIQEMANALTAAGWERVDDQGKLAEMTKLCDVLELVRFQKLEGLKTLTLDDVKFRPRRSL</sequence>
<evidence type="ECO:0008006" key="4">
    <source>
        <dbReference type="Google" id="ProtNLM"/>
    </source>
</evidence>
<evidence type="ECO:0000313" key="3">
    <source>
        <dbReference type="Proteomes" id="UP001194696"/>
    </source>
</evidence>
<dbReference type="Proteomes" id="UP001194696">
    <property type="component" value="Unassembled WGS sequence"/>
</dbReference>